<accession>M1HM90</accession>
<evidence type="ECO:0000313" key="3">
    <source>
        <dbReference type="Proteomes" id="UP000011294"/>
    </source>
</evidence>
<dbReference type="PANTHER" id="PTHR12245">
    <property type="entry name" value="SPRY DOMAIN CONTAINING SOCS BOX PROTEIN"/>
    <property type="match status" value="1"/>
</dbReference>
<dbReference type="InterPro" id="IPR003877">
    <property type="entry name" value="SPRY_dom"/>
</dbReference>
<evidence type="ECO:0000259" key="1">
    <source>
        <dbReference type="PROSITE" id="PS50188"/>
    </source>
</evidence>
<dbReference type="Pfam" id="PF00622">
    <property type="entry name" value="SPRY"/>
    <property type="match status" value="1"/>
</dbReference>
<dbReference type="Proteomes" id="UP000011294">
    <property type="component" value="Genome"/>
</dbReference>
<dbReference type="Gene3D" id="2.60.120.920">
    <property type="match status" value="1"/>
</dbReference>
<name>M1HM90_9CAUD</name>
<dbReference type="EMBL" id="KC465900">
    <property type="protein sequence ID" value="AGE60568.1"/>
    <property type="molecule type" value="Genomic_DNA"/>
</dbReference>
<organism evidence="2 3">
    <name type="scientific">Pelagibacter phage HTVC011P</name>
    <dbReference type="NCBI Taxonomy" id="1283078"/>
    <lineage>
        <taxon>Viruses</taxon>
        <taxon>Duplodnaviria</taxon>
        <taxon>Heunggongvirae</taxon>
        <taxon>Uroviricota</taxon>
        <taxon>Caudoviricetes</taxon>
        <taxon>Autographivirales</taxon>
        <taxon>Stopavirus</taxon>
        <taxon>Stopavirus HTVC011P</taxon>
    </lineage>
</organism>
<feature type="domain" description="B30.2/SPRY" evidence="1">
    <location>
        <begin position="211"/>
        <end position="399"/>
    </location>
</feature>
<dbReference type="KEGG" id="vg:14697520"/>
<proteinExistence type="predicted"/>
<dbReference type="OrthoDB" id="39818at10239"/>
<dbReference type="PANTHER" id="PTHR12245:SF5">
    <property type="entry name" value="SPRY DOMAIN-CONTAINING SOCS BOX PROTEIN 3"/>
    <property type="match status" value="1"/>
</dbReference>
<dbReference type="InterPro" id="IPR043136">
    <property type="entry name" value="B30.2/SPRY_sf"/>
</dbReference>
<dbReference type="Pfam" id="PF13385">
    <property type="entry name" value="Laminin_G_3"/>
    <property type="match status" value="1"/>
</dbReference>
<dbReference type="SUPFAM" id="SSF49899">
    <property type="entry name" value="Concanavalin A-like lectins/glucanases"/>
    <property type="match status" value="2"/>
</dbReference>
<keyword evidence="3" id="KW-1185">Reference proteome</keyword>
<dbReference type="GeneID" id="14697520"/>
<dbReference type="Gene3D" id="2.60.120.200">
    <property type="match status" value="1"/>
</dbReference>
<dbReference type="InterPro" id="IPR013320">
    <property type="entry name" value="ConA-like_dom_sf"/>
</dbReference>
<dbReference type="PROSITE" id="PS50188">
    <property type="entry name" value="B302_SPRY"/>
    <property type="match status" value="1"/>
</dbReference>
<evidence type="ECO:0000313" key="2">
    <source>
        <dbReference type="EMBL" id="AGE60568.1"/>
    </source>
</evidence>
<sequence>MASTYLTRTSSSATNVNKYTFSAWIKRSLLTSSFQPIFGGTGSTLANYHDSLFFSNSTDKFTYQGATSGSTEVNLQTSAVYRDVSAWYHVVVAYDSTQSTASDRVKIYINGVQETSFSTETYPAQNRGAYANGRDSSTITISKIQTDAVYFDGSMSHIHFIDGTAYDATAFGEYDANGVWKINTSPSVTYGNNGFFILKDGNSVTDQSGNSNNWTVAGGTLTNTEDNPSNVFATFNPLDKSNGTVTTFSNGNTTTMHNAGNNGATTAARSTLGYSSGKWYWEAKCIATGGDVRTGIISMSSTDYTTSTNPYTLNECYNYKQNGDKGSSGDTSVAYAATYTAGDIIGIAHDSDSGSLTFYKNGVSQGVAFSGLSTSLTWGAFSTEYNQGKYSYNFGNGYFGTTAVASAGTNASGIGIFEYDVPTGFTSLSTKGLNL</sequence>
<dbReference type="CDD" id="cd11709">
    <property type="entry name" value="SPRY"/>
    <property type="match status" value="1"/>
</dbReference>
<protein>
    <recommendedName>
        <fullName evidence="1">B30.2/SPRY domain-containing protein</fullName>
    </recommendedName>
</protein>
<reference evidence="2 3" key="1">
    <citation type="journal article" date="2013" name="Nature">
        <title>Abundant SAR11 viruses in the ocean.</title>
        <authorList>
            <person name="Zhao Y."/>
            <person name="Temperton B."/>
            <person name="Thrash J.C."/>
            <person name="Schwalbach M.S."/>
            <person name="Vergin K.L."/>
            <person name="Landry Z.C."/>
            <person name="Ellisman M."/>
            <person name="Deerinck T."/>
            <person name="Sullivan M.B."/>
            <person name="Giovannoni S.J."/>
        </authorList>
    </citation>
    <scope>NUCLEOTIDE SEQUENCE [LARGE SCALE GENOMIC DNA]</scope>
</reference>
<dbReference type="InterPro" id="IPR050672">
    <property type="entry name" value="FBXO45-Fsn/SPSB_families"/>
</dbReference>
<dbReference type="InterPro" id="IPR001870">
    <property type="entry name" value="B30.2/SPRY"/>
</dbReference>
<dbReference type="RefSeq" id="YP_007517798.1">
    <property type="nucleotide sequence ID" value="NC_020482.1"/>
</dbReference>